<organism evidence="1 2">
    <name type="scientific">Methylobacterium brachythecii</name>
    <dbReference type="NCBI Taxonomy" id="1176177"/>
    <lineage>
        <taxon>Bacteria</taxon>
        <taxon>Pseudomonadati</taxon>
        <taxon>Pseudomonadota</taxon>
        <taxon>Alphaproteobacteria</taxon>
        <taxon>Hyphomicrobiales</taxon>
        <taxon>Methylobacteriaceae</taxon>
        <taxon>Methylobacterium</taxon>
    </lineage>
</organism>
<comment type="caution">
    <text evidence="1">The sequence shown here is derived from an EMBL/GenBank/DDBJ whole genome shotgun (WGS) entry which is preliminary data.</text>
</comment>
<keyword evidence="2" id="KW-1185">Reference proteome</keyword>
<evidence type="ECO:0000313" key="2">
    <source>
        <dbReference type="Proteomes" id="UP001156881"/>
    </source>
</evidence>
<proteinExistence type="predicted"/>
<gene>
    <name evidence="1" type="ORF">GCM10007884_19590</name>
</gene>
<reference evidence="2" key="1">
    <citation type="journal article" date="2019" name="Int. J. Syst. Evol. Microbiol.">
        <title>The Global Catalogue of Microorganisms (GCM) 10K type strain sequencing project: providing services to taxonomists for standard genome sequencing and annotation.</title>
        <authorList>
            <consortium name="The Broad Institute Genomics Platform"/>
            <consortium name="The Broad Institute Genome Sequencing Center for Infectious Disease"/>
            <person name="Wu L."/>
            <person name="Ma J."/>
        </authorList>
    </citation>
    <scope>NUCLEOTIDE SEQUENCE [LARGE SCALE GENOMIC DNA]</scope>
    <source>
        <strain evidence="2">NBRC 107710</strain>
    </source>
</reference>
<dbReference type="Proteomes" id="UP001156881">
    <property type="component" value="Unassembled WGS sequence"/>
</dbReference>
<dbReference type="EMBL" id="BSPG01000008">
    <property type="protein sequence ID" value="GLS43973.1"/>
    <property type="molecule type" value="Genomic_DNA"/>
</dbReference>
<protein>
    <submittedName>
        <fullName evidence="1">Uncharacterized protein</fullName>
    </submittedName>
</protein>
<name>A0ABQ6D6S2_9HYPH</name>
<evidence type="ECO:0000313" key="1">
    <source>
        <dbReference type="EMBL" id="GLS43973.1"/>
    </source>
</evidence>
<sequence length="87" mass="9646">MLVVVGAEIAAIDHDQREDDAEAAEQTDAGCEIHDATLGPWLRAFPQRSASSLKKHNERTVKAEAEIIPRLMQRSASNCDKPFVTMR</sequence>
<accession>A0ABQ6D6S2</accession>